<gene>
    <name evidence="15" type="ORF">SI7747_13016486</name>
</gene>
<dbReference type="GO" id="GO:0004014">
    <property type="term" value="F:adenosylmethionine decarboxylase activity"/>
    <property type="evidence" value="ECO:0007669"/>
    <property type="project" value="UniProtKB-EC"/>
</dbReference>
<evidence type="ECO:0000256" key="10">
    <source>
        <dbReference type="ARBA" id="ARBA00023239"/>
    </source>
</evidence>
<dbReference type="GO" id="GO:0006597">
    <property type="term" value="P:spermine biosynthetic process"/>
    <property type="evidence" value="ECO:0007669"/>
    <property type="project" value="InterPro"/>
</dbReference>
<dbReference type="Pfam" id="PF01536">
    <property type="entry name" value="SAM_decarbox"/>
    <property type="match status" value="1"/>
</dbReference>
<evidence type="ECO:0000256" key="12">
    <source>
        <dbReference type="ARBA" id="ARBA00023317"/>
    </source>
</evidence>
<dbReference type="EC" id="4.1.1.50" evidence="4"/>
<keyword evidence="11" id="KW-0704">Schiff base</keyword>
<evidence type="ECO:0000256" key="8">
    <source>
        <dbReference type="ARBA" id="ARBA00023115"/>
    </source>
</evidence>
<evidence type="ECO:0000256" key="14">
    <source>
        <dbReference type="SAM" id="MobiDB-lite"/>
    </source>
</evidence>
<comment type="cofactor">
    <cofactor evidence="1">
        <name>pyruvate</name>
        <dbReference type="ChEBI" id="CHEBI:15361"/>
    </cofactor>
</comment>
<keyword evidence="7" id="KW-0745">Spermidine biosynthesis</keyword>
<sequence length="284" mass="31354">MSSPIGFEGFEKRLEITFFEPAALLDPAGRGLRSLTRPQLDAILEPAECQIVAALSNGAVDSYVLSESSLFVFPYKIIIKTCGTTKLLLSVPAILHLAGDLLRLFLAPEAQLFPHRSFSEEVAVLDGHFGELLPHRRAYWHVYSACAESSIKKQKKPIFSLELCMTGLDRQLASVFFPSEEGMTDAAGIRSILPGAEICDFEFDPCGYSMNAVEGAAISTIHVTPEEGFSYASFEATGYDLEEVDMGRWWRERSSVSGRRSSPSPFTPLSPAATSEFRRVQCRR</sequence>
<evidence type="ECO:0000256" key="1">
    <source>
        <dbReference type="ARBA" id="ARBA00001928"/>
    </source>
</evidence>
<name>A0A7I8JKG8_SPIIN</name>
<evidence type="ECO:0000256" key="13">
    <source>
        <dbReference type="ARBA" id="ARBA00048112"/>
    </source>
</evidence>
<keyword evidence="16" id="KW-1185">Reference proteome</keyword>
<evidence type="ECO:0000256" key="7">
    <source>
        <dbReference type="ARBA" id="ARBA00023066"/>
    </source>
</evidence>
<dbReference type="GO" id="GO:0008295">
    <property type="term" value="P:spermidine biosynthetic process"/>
    <property type="evidence" value="ECO:0007669"/>
    <property type="project" value="UniProtKB-KW"/>
</dbReference>
<feature type="region of interest" description="Disordered" evidence="14">
    <location>
        <begin position="256"/>
        <end position="278"/>
    </location>
</feature>
<keyword evidence="5" id="KW-0949">S-adenosyl-L-methionine</keyword>
<keyword evidence="10" id="KW-0456">Lyase</keyword>
<protein>
    <recommendedName>
        <fullName evidence="4">adenosylmethionine decarboxylase</fullName>
        <ecNumber evidence="4">4.1.1.50</ecNumber>
    </recommendedName>
</protein>
<dbReference type="GO" id="GO:0005829">
    <property type="term" value="C:cytosol"/>
    <property type="evidence" value="ECO:0007669"/>
    <property type="project" value="TreeGrafter"/>
</dbReference>
<dbReference type="UniPathway" id="UPA00331">
    <property type="reaction ID" value="UER00451"/>
</dbReference>
<dbReference type="InterPro" id="IPR016067">
    <property type="entry name" value="S-AdoMet_deCO2ase_core"/>
</dbReference>
<evidence type="ECO:0000313" key="15">
    <source>
        <dbReference type="EMBL" id="CAA2630840.1"/>
    </source>
</evidence>
<comment type="pathway">
    <text evidence="2">Amine and polyamine biosynthesis; S-adenosylmethioninamine biosynthesis; S-adenosylmethioninamine from S-adenosyl-L-methionine: step 1/1.</text>
</comment>
<dbReference type="PANTHER" id="PTHR11570:SF33">
    <property type="entry name" value="ADENOSYLMETHIONINE DECARBOXYLASE"/>
    <property type="match status" value="1"/>
</dbReference>
<dbReference type="Gene3D" id="3.60.90.10">
    <property type="entry name" value="S-adenosylmethionine decarboxylase"/>
    <property type="match status" value="1"/>
</dbReference>
<evidence type="ECO:0000313" key="16">
    <source>
        <dbReference type="Proteomes" id="UP001189122"/>
    </source>
</evidence>
<dbReference type="EMBL" id="CACRZD030000013">
    <property type="protein sequence ID" value="CAA6670083.1"/>
    <property type="molecule type" value="Genomic_DNA"/>
</dbReference>
<dbReference type="EMBL" id="LR743600">
    <property type="protein sequence ID" value="CAA2630840.1"/>
    <property type="molecule type" value="Genomic_DNA"/>
</dbReference>
<comment type="catalytic activity">
    <reaction evidence="13">
        <text>S-adenosyl-L-methionine + H(+) = S-adenosyl 3-(methylsulfanyl)propylamine + CO2</text>
        <dbReference type="Rhea" id="RHEA:15981"/>
        <dbReference type="ChEBI" id="CHEBI:15378"/>
        <dbReference type="ChEBI" id="CHEBI:16526"/>
        <dbReference type="ChEBI" id="CHEBI:57443"/>
        <dbReference type="ChEBI" id="CHEBI:59789"/>
        <dbReference type="EC" id="4.1.1.50"/>
    </reaction>
</comment>
<reference evidence="15 16" key="1">
    <citation type="submission" date="2019-12" db="EMBL/GenBank/DDBJ databases">
        <authorList>
            <person name="Scholz U."/>
            <person name="Mascher M."/>
            <person name="Fiebig A."/>
        </authorList>
    </citation>
    <scope>NUCLEOTIDE SEQUENCE</scope>
</reference>
<dbReference type="PANTHER" id="PTHR11570">
    <property type="entry name" value="S-ADENOSYLMETHIONINE DECARBOXYLASE"/>
    <property type="match status" value="1"/>
</dbReference>
<dbReference type="NCBIfam" id="TIGR00535">
    <property type="entry name" value="SAM_DCase"/>
    <property type="match status" value="1"/>
</dbReference>
<dbReference type="InterPro" id="IPR018166">
    <property type="entry name" value="S-AdoMet_deCO2ase_CS"/>
</dbReference>
<evidence type="ECO:0000256" key="9">
    <source>
        <dbReference type="ARBA" id="ARBA00023145"/>
    </source>
</evidence>
<dbReference type="Gene3D" id="3.30.360.50">
    <property type="entry name" value="S-adenosylmethionine decarboxylase"/>
    <property type="match status" value="1"/>
</dbReference>
<dbReference type="PROSITE" id="PS01336">
    <property type="entry name" value="ADOMETDC"/>
    <property type="match status" value="1"/>
</dbReference>
<keyword evidence="9" id="KW-0865">Zymogen</keyword>
<evidence type="ECO:0000256" key="11">
    <source>
        <dbReference type="ARBA" id="ARBA00023270"/>
    </source>
</evidence>
<evidence type="ECO:0000256" key="6">
    <source>
        <dbReference type="ARBA" id="ARBA00022793"/>
    </source>
</evidence>
<evidence type="ECO:0000256" key="3">
    <source>
        <dbReference type="ARBA" id="ARBA00008466"/>
    </source>
</evidence>
<keyword evidence="12" id="KW-0670">Pyruvate</keyword>
<dbReference type="Proteomes" id="UP001189122">
    <property type="component" value="Unassembled WGS sequence"/>
</dbReference>
<evidence type="ECO:0000256" key="4">
    <source>
        <dbReference type="ARBA" id="ARBA00012357"/>
    </source>
</evidence>
<dbReference type="InterPro" id="IPR048283">
    <property type="entry name" value="AdoMetDC-like"/>
</dbReference>
<evidence type="ECO:0000256" key="5">
    <source>
        <dbReference type="ARBA" id="ARBA00022691"/>
    </source>
</evidence>
<keyword evidence="6" id="KW-0210">Decarboxylase</keyword>
<dbReference type="AlphaFoldDB" id="A0A7I8JKG8"/>
<evidence type="ECO:0000256" key="2">
    <source>
        <dbReference type="ARBA" id="ARBA00004911"/>
    </source>
</evidence>
<dbReference type="FunFam" id="3.30.360.50:FF:000001">
    <property type="entry name" value="S-adenosylmethionine decarboxylase proenzyme"/>
    <property type="match status" value="1"/>
</dbReference>
<accession>A0A7I8JKG8</accession>
<proteinExistence type="inferred from homology"/>
<organism evidence="15">
    <name type="scientific">Spirodela intermedia</name>
    <name type="common">Intermediate duckweed</name>
    <dbReference type="NCBI Taxonomy" id="51605"/>
    <lineage>
        <taxon>Eukaryota</taxon>
        <taxon>Viridiplantae</taxon>
        <taxon>Streptophyta</taxon>
        <taxon>Embryophyta</taxon>
        <taxon>Tracheophyta</taxon>
        <taxon>Spermatophyta</taxon>
        <taxon>Magnoliopsida</taxon>
        <taxon>Liliopsida</taxon>
        <taxon>Araceae</taxon>
        <taxon>Lemnoideae</taxon>
        <taxon>Spirodela</taxon>
    </lineage>
</organism>
<comment type="similarity">
    <text evidence="3">Belongs to the eukaryotic AdoMetDC family.</text>
</comment>
<keyword evidence="8" id="KW-0620">Polyamine biosynthesis</keyword>
<dbReference type="SUPFAM" id="SSF56276">
    <property type="entry name" value="S-adenosylmethionine decarboxylase"/>
    <property type="match status" value="1"/>
</dbReference>
<dbReference type="InterPro" id="IPR001985">
    <property type="entry name" value="S-AdoMet_decarboxylase_euk"/>
</dbReference>